<proteinExistence type="predicted"/>
<protein>
    <submittedName>
        <fullName evidence="1">Uncharacterized protein</fullName>
    </submittedName>
</protein>
<dbReference type="Proteomes" id="UP001162162">
    <property type="component" value="Unassembled WGS sequence"/>
</dbReference>
<accession>A0AAV8XI43</accession>
<evidence type="ECO:0000313" key="1">
    <source>
        <dbReference type="EMBL" id="KAJ8938345.1"/>
    </source>
</evidence>
<evidence type="ECO:0000313" key="2">
    <source>
        <dbReference type="Proteomes" id="UP001162162"/>
    </source>
</evidence>
<organism evidence="1 2">
    <name type="scientific">Aromia moschata</name>
    <dbReference type="NCBI Taxonomy" id="1265417"/>
    <lineage>
        <taxon>Eukaryota</taxon>
        <taxon>Metazoa</taxon>
        <taxon>Ecdysozoa</taxon>
        <taxon>Arthropoda</taxon>
        <taxon>Hexapoda</taxon>
        <taxon>Insecta</taxon>
        <taxon>Pterygota</taxon>
        <taxon>Neoptera</taxon>
        <taxon>Endopterygota</taxon>
        <taxon>Coleoptera</taxon>
        <taxon>Polyphaga</taxon>
        <taxon>Cucujiformia</taxon>
        <taxon>Chrysomeloidea</taxon>
        <taxon>Cerambycidae</taxon>
        <taxon>Cerambycinae</taxon>
        <taxon>Callichromatini</taxon>
        <taxon>Aromia</taxon>
    </lineage>
</organism>
<dbReference type="EMBL" id="JAPWTK010000564">
    <property type="protein sequence ID" value="KAJ8938345.1"/>
    <property type="molecule type" value="Genomic_DNA"/>
</dbReference>
<sequence length="163" mass="18298">MWSAAHHVTSSTLLFTAPSGADRFEPMILNMFGLLTSSLLGYISKEDVTSNNIFRSDDFALVELKVKDANNFYTYNGFGYIKFCSRIDMKDDTIINKEIAELCPSVPHTNLKFTLVTPNLSNKEICSKHIVIKVIANIASYLRLIRTIKWMGVSVRLQKGVAS</sequence>
<dbReference type="AlphaFoldDB" id="A0AAV8XI43"/>
<comment type="caution">
    <text evidence="1">The sequence shown here is derived from an EMBL/GenBank/DDBJ whole genome shotgun (WGS) entry which is preliminary data.</text>
</comment>
<name>A0AAV8XI43_9CUCU</name>
<keyword evidence="2" id="KW-1185">Reference proteome</keyword>
<reference evidence="1" key="1">
    <citation type="journal article" date="2023" name="Insect Mol. Biol.">
        <title>Genome sequencing provides insights into the evolution of gene families encoding plant cell wall-degrading enzymes in longhorned beetles.</title>
        <authorList>
            <person name="Shin N.R."/>
            <person name="Okamura Y."/>
            <person name="Kirsch R."/>
            <person name="Pauchet Y."/>
        </authorList>
    </citation>
    <scope>NUCLEOTIDE SEQUENCE</scope>
    <source>
        <strain evidence="1">AMC_N1</strain>
    </source>
</reference>
<gene>
    <name evidence="1" type="ORF">NQ318_000137</name>
</gene>